<name>A0A7S2A5B4_TRICV</name>
<proteinExistence type="predicted"/>
<reference evidence="2" key="1">
    <citation type="submission" date="2021-01" db="EMBL/GenBank/DDBJ databases">
        <authorList>
            <person name="Corre E."/>
            <person name="Pelletier E."/>
            <person name="Niang G."/>
            <person name="Scheremetjew M."/>
            <person name="Finn R."/>
            <person name="Kale V."/>
            <person name="Holt S."/>
            <person name="Cochrane G."/>
            <person name="Meng A."/>
            <person name="Brown T."/>
            <person name="Cohen L."/>
        </authorList>
    </citation>
    <scope>NUCLEOTIDE SEQUENCE</scope>
    <source>
        <strain evidence="2">Grunow 1884</strain>
    </source>
</reference>
<dbReference type="InterPro" id="IPR032675">
    <property type="entry name" value="LRR_dom_sf"/>
</dbReference>
<dbReference type="PANTHER" id="PTHR24114">
    <property type="entry name" value="LEUCINE RICH REPEAT FAMILY PROTEIN"/>
    <property type="match status" value="1"/>
</dbReference>
<dbReference type="Pfam" id="PF13516">
    <property type="entry name" value="LRR_6"/>
    <property type="match status" value="2"/>
</dbReference>
<dbReference type="EMBL" id="HBGO01033219">
    <property type="protein sequence ID" value="CAD9357894.1"/>
    <property type="molecule type" value="Transcribed_RNA"/>
</dbReference>
<dbReference type="Gene3D" id="3.80.10.10">
    <property type="entry name" value="Ribonuclease Inhibitor"/>
    <property type="match status" value="1"/>
</dbReference>
<accession>A0A7S2A5B4</accession>
<feature type="region of interest" description="Disordered" evidence="1">
    <location>
        <begin position="230"/>
        <end position="300"/>
    </location>
</feature>
<dbReference type="InterPro" id="IPR001611">
    <property type="entry name" value="Leu-rich_rpt"/>
</dbReference>
<protein>
    <submittedName>
        <fullName evidence="2">Uncharacterized protein</fullName>
    </submittedName>
</protein>
<gene>
    <name evidence="2" type="ORF">OSIN01602_LOCUS19162</name>
</gene>
<evidence type="ECO:0000256" key="1">
    <source>
        <dbReference type="SAM" id="MobiDB-lite"/>
    </source>
</evidence>
<dbReference type="SUPFAM" id="SSF52047">
    <property type="entry name" value="RNI-like"/>
    <property type="match status" value="1"/>
</dbReference>
<feature type="region of interest" description="Disordered" evidence="1">
    <location>
        <begin position="1"/>
        <end position="34"/>
    </location>
</feature>
<dbReference type="AlphaFoldDB" id="A0A7S2A5B4"/>
<dbReference type="PANTHER" id="PTHR24114:SF2">
    <property type="entry name" value="F-BOX DOMAIN-CONTAINING PROTEIN-RELATED"/>
    <property type="match status" value="1"/>
</dbReference>
<dbReference type="InterPro" id="IPR052394">
    <property type="entry name" value="LRR-containing"/>
</dbReference>
<organism evidence="2">
    <name type="scientific">Trieres chinensis</name>
    <name type="common">Marine centric diatom</name>
    <name type="synonym">Odontella sinensis</name>
    <dbReference type="NCBI Taxonomy" id="1514140"/>
    <lineage>
        <taxon>Eukaryota</taxon>
        <taxon>Sar</taxon>
        <taxon>Stramenopiles</taxon>
        <taxon>Ochrophyta</taxon>
        <taxon>Bacillariophyta</taxon>
        <taxon>Mediophyceae</taxon>
        <taxon>Biddulphiophycidae</taxon>
        <taxon>Eupodiscales</taxon>
        <taxon>Parodontellaceae</taxon>
        <taxon>Trieres</taxon>
    </lineage>
</organism>
<feature type="compositionally biased region" description="Polar residues" evidence="1">
    <location>
        <begin position="283"/>
        <end position="294"/>
    </location>
</feature>
<sequence>MPLFRTSKQRRQKVEEEEKIKKAQEEEEEEEIMPLPRTLTPKLIIGMAERNDPSLRILSGKPPDDSSPPPLTLTRKFRIDEAQTLARALRFNTSVREFDCTGMFDPGQCVSAVVEELAKSLESNRALRSLVLDRYFLGDGGAALVARALSVNGTLRELSLRGCGLGNGGAEEIASALGGNRGLRRLDLTGNFVRDAGIEALGRALEANETVETCLVKGRGHNMVEGVVRGTKETRSDASSALPKEPRRRPRKKQTSNLSKFLDIGKGSPGSPVIKKAHRSDSEGTAATLSSSSEDLAMSW</sequence>
<feature type="compositionally biased region" description="Basic and acidic residues" evidence="1">
    <location>
        <begin position="12"/>
        <end position="24"/>
    </location>
</feature>
<dbReference type="SMART" id="SM00368">
    <property type="entry name" value="LRR_RI"/>
    <property type="match status" value="3"/>
</dbReference>
<evidence type="ECO:0000313" key="2">
    <source>
        <dbReference type="EMBL" id="CAD9357894.1"/>
    </source>
</evidence>